<protein>
    <recommendedName>
        <fullName evidence="11">Trichome birefringence-like N-terminal domain-containing protein</fullName>
    </recommendedName>
</protein>
<evidence type="ECO:0000256" key="1">
    <source>
        <dbReference type="ARBA" id="ARBA00004167"/>
    </source>
</evidence>
<evidence type="ECO:0000259" key="8">
    <source>
        <dbReference type="Pfam" id="PF14416"/>
    </source>
</evidence>
<evidence type="ECO:0000256" key="4">
    <source>
        <dbReference type="ARBA" id="ARBA00022968"/>
    </source>
</evidence>
<evidence type="ECO:0000313" key="9">
    <source>
        <dbReference type="EMBL" id="KAK7268045.1"/>
    </source>
</evidence>
<proteinExistence type="inferred from homology"/>
<dbReference type="Pfam" id="PF14416">
    <property type="entry name" value="PMR5N"/>
    <property type="match status" value="1"/>
</dbReference>
<evidence type="ECO:0008006" key="11">
    <source>
        <dbReference type="Google" id="ProtNLM"/>
    </source>
</evidence>
<gene>
    <name evidence="9" type="ORF">RIF29_20729</name>
</gene>
<keyword evidence="4" id="KW-0735">Signal-anchor</keyword>
<evidence type="ECO:0000313" key="10">
    <source>
        <dbReference type="Proteomes" id="UP001372338"/>
    </source>
</evidence>
<dbReference type="GO" id="GO:0016020">
    <property type="term" value="C:membrane"/>
    <property type="evidence" value="ECO:0007669"/>
    <property type="project" value="UniProtKB-SubCell"/>
</dbReference>
<name>A0AAN9I8Y2_CROPI</name>
<dbReference type="EMBL" id="JAYWIO010000004">
    <property type="protein sequence ID" value="KAK7268045.1"/>
    <property type="molecule type" value="Genomic_DNA"/>
</dbReference>
<feature type="domain" description="Trichome birefringence-like C-terminal" evidence="7">
    <location>
        <begin position="111"/>
        <end position="394"/>
    </location>
</feature>
<dbReference type="InterPro" id="IPR026057">
    <property type="entry name" value="TBL_C"/>
</dbReference>
<dbReference type="GO" id="GO:0005794">
    <property type="term" value="C:Golgi apparatus"/>
    <property type="evidence" value="ECO:0007669"/>
    <property type="project" value="TreeGrafter"/>
</dbReference>
<dbReference type="GO" id="GO:0016413">
    <property type="term" value="F:O-acetyltransferase activity"/>
    <property type="evidence" value="ECO:0007669"/>
    <property type="project" value="InterPro"/>
</dbReference>
<feature type="domain" description="Trichome birefringence-like N-terminal" evidence="8">
    <location>
        <begin position="55"/>
        <end position="110"/>
    </location>
</feature>
<keyword evidence="3" id="KW-0812">Transmembrane</keyword>
<keyword evidence="6" id="KW-0472">Membrane</keyword>
<evidence type="ECO:0000256" key="2">
    <source>
        <dbReference type="ARBA" id="ARBA00007727"/>
    </source>
</evidence>
<comment type="similarity">
    <text evidence="2">Belongs to the PC-esterase family. TBL subfamily.</text>
</comment>
<evidence type="ECO:0000256" key="3">
    <source>
        <dbReference type="ARBA" id="ARBA00022692"/>
    </source>
</evidence>
<comment type="subcellular location">
    <subcellularLocation>
        <location evidence="1">Membrane</location>
        <topology evidence="1">Single-pass membrane protein</topology>
    </subcellularLocation>
</comment>
<dbReference type="InterPro" id="IPR025846">
    <property type="entry name" value="TBL_N"/>
</dbReference>
<sequence>MNKELTYALSFLILLLSSLFFFNLVSPFDRESLSRFAFLSYIIPNNSQKSPLPGGCDYSKGRWVWDKTYYPRRELYNETCQFLDPGFRCRGNGRKDEGYRKWRWQPDGCNLPRFNASDFLEKSRNGRIVFAGDSVGRNQWESFLCMLTQGVSNLSSIYEVNGNPISKHRGYLSMRFQEYNMTVEYYRAPFLTIIGHPPPNSSTQVRMTIRLDELHWYCKKWTGADVLVFNSGHWWNPDKTIKAGIYFQEGGKVNMTMNVKEAFRRSLQAWKSWALNSLDPDRSFVFFRGYSPVHYRNGTWNEGGNCDMETEPETDLTKLEIEPYYNTFISDVVKQMQYGSWKVQFLNITYLSELRKDGHPSKYREPGTPPDAPQDCSHWCLPGVPDTWNELLYAQLLSKKFGINSESGEQSQSNFYGNTKNV</sequence>
<evidence type="ECO:0000256" key="5">
    <source>
        <dbReference type="ARBA" id="ARBA00022989"/>
    </source>
</evidence>
<reference evidence="9 10" key="1">
    <citation type="submission" date="2024-01" db="EMBL/GenBank/DDBJ databases">
        <title>The genomes of 5 underutilized Papilionoideae crops provide insights into root nodulation and disease resistanc.</title>
        <authorList>
            <person name="Yuan L."/>
        </authorList>
    </citation>
    <scope>NUCLEOTIDE SEQUENCE [LARGE SCALE GENOMIC DNA]</scope>
    <source>
        <strain evidence="9">ZHUSHIDOU_FW_LH</strain>
        <tissue evidence="9">Leaf</tissue>
    </source>
</reference>
<accession>A0AAN9I8Y2</accession>
<dbReference type="InterPro" id="IPR029962">
    <property type="entry name" value="TBL"/>
</dbReference>
<organism evidence="9 10">
    <name type="scientific">Crotalaria pallida</name>
    <name type="common">Smooth rattlebox</name>
    <name type="synonym">Crotalaria striata</name>
    <dbReference type="NCBI Taxonomy" id="3830"/>
    <lineage>
        <taxon>Eukaryota</taxon>
        <taxon>Viridiplantae</taxon>
        <taxon>Streptophyta</taxon>
        <taxon>Embryophyta</taxon>
        <taxon>Tracheophyta</taxon>
        <taxon>Spermatophyta</taxon>
        <taxon>Magnoliopsida</taxon>
        <taxon>eudicotyledons</taxon>
        <taxon>Gunneridae</taxon>
        <taxon>Pentapetalae</taxon>
        <taxon>rosids</taxon>
        <taxon>fabids</taxon>
        <taxon>Fabales</taxon>
        <taxon>Fabaceae</taxon>
        <taxon>Papilionoideae</taxon>
        <taxon>50 kb inversion clade</taxon>
        <taxon>genistoids sensu lato</taxon>
        <taxon>core genistoids</taxon>
        <taxon>Crotalarieae</taxon>
        <taxon>Crotalaria</taxon>
    </lineage>
</organism>
<evidence type="ECO:0000259" key="7">
    <source>
        <dbReference type="Pfam" id="PF13839"/>
    </source>
</evidence>
<comment type="caution">
    <text evidence="9">The sequence shown here is derived from an EMBL/GenBank/DDBJ whole genome shotgun (WGS) entry which is preliminary data.</text>
</comment>
<keyword evidence="10" id="KW-1185">Reference proteome</keyword>
<evidence type="ECO:0000256" key="6">
    <source>
        <dbReference type="ARBA" id="ARBA00023136"/>
    </source>
</evidence>
<dbReference type="PANTHER" id="PTHR32285:SF53">
    <property type="entry name" value="PROTEIN TRICHOME BIREFRINGENCE-LIKE 9"/>
    <property type="match status" value="1"/>
</dbReference>
<keyword evidence="5" id="KW-1133">Transmembrane helix</keyword>
<dbReference type="PANTHER" id="PTHR32285">
    <property type="entry name" value="PROTEIN TRICHOME BIREFRINGENCE-LIKE 9-RELATED"/>
    <property type="match status" value="1"/>
</dbReference>
<dbReference type="Proteomes" id="UP001372338">
    <property type="component" value="Unassembled WGS sequence"/>
</dbReference>
<dbReference type="AlphaFoldDB" id="A0AAN9I8Y2"/>
<dbReference type="Pfam" id="PF13839">
    <property type="entry name" value="PC-Esterase"/>
    <property type="match status" value="1"/>
</dbReference>